<keyword evidence="2" id="KW-1185">Reference proteome</keyword>
<name>A0ABQ9DGM6_9PASS</name>
<gene>
    <name evidence="1" type="ORF">WISP_42078</name>
</gene>
<protein>
    <submittedName>
        <fullName evidence="1">Uncharacterized protein</fullName>
    </submittedName>
</protein>
<organism evidence="1 2">
    <name type="scientific">Willisornis vidua</name>
    <name type="common">Xingu scale-backed antbird</name>
    <dbReference type="NCBI Taxonomy" id="1566151"/>
    <lineage>
        <taxon>Eukaryota</taxon>
        <taxon>Metazoa</taxon>
        <taxon>Chordata</taxon>
        <taxon>Craniata</taxon>
        <taxon>Vertebrata</taxon>
        <taxon>Euteleostomi</taxon>
        <taxon>Archelosauria</taxon>
        <taxon>Archosauria</taxon>
        <taxon>Dinosauria</taxon>
        <taxon>Saurischia</taxon>
        <taxon>Theropoda</taxon>
        <taxon>Coelurosauria</taxon>
        <taxon>Aves</taxon>
        <taxon>Neognathae</taxon>
        <taxon>Neoaves</taxon>
        <taxon>Telluraves</taxon>
        <taxon>Australaves</taxon>
        <taxon>Passeriformes</taxon>
        <taxon>Thamnophilidae</taxon>
        <taxon>Willisornis</taxon>
    </lineage>
</organism>
<reference evidence="1" key="1">
    <citation type="submission" date="2019-10" db="EMBL/GenBank/DDBJ databases">
        <authorList>
            <person name="Soares A.E.R."/>
            <person name="Aleixo A."/>
            <person name="Schneider P."/>
            <person name="Miyaki C.Y."/>
            <person name="Schneider M.P."/>
            <person name="Mello C."/>
            <person name="Vasconcelos A.T.R."/>
        </authorList>
    </citation>
    <scope>NUCLEOTIDE SEQUENCE</scope>
    <source>
        <tissue evidence="1">Muscle</tissue>
    </source>
</reference>
<evidence type="ECO:0000313" key="2">
    <source>
        <dbReference type="Proteomes" id="UP001145742"/>
    </source>
</evidence>
<accession>A0ABQ9DGM6</accession>
<comment type="caution">
    <text evidence="1">The sequence shown here is derived from an EMBL/GenBank/DDBJ whole genome shotgun (WGS) entry which is preliminary data.</text>
</comment>
<sequence length="86" mass="9290">MITALVLLDTILDTGQDAIDLFDHLGTLLAHVQLTVDQHPQVLFQGATFQPVFPKPVALHGVVVTEVQDLAFGLVEPYTIGLGISR</sequence>
<evidence type="ECO:0000313" key="1">
    <source>
        <dbReference type="EMBL" id="KAJ7421511.1"/>
    </source>
</evidence>
<dbReference type="EMBL" id="WHWB01033194">
    <property type="protein sequence ID" value="KAJ7421511.1"/>
    <property type="molecule type" value="Genomic_DNA"/>
</dbReference>
<dbReference type="Proteomes" id="UP001145742">
    <property type="component" value="Unassembled WGS sequence"/>
</dbReference>
<proteinExistence type="predicted"/>